<organism evidence="1 2">
    <name type="scientific">Anoxybacterium hadale</name>
    <dbReference type="NCBI Taxonomy" id="3408580"/>
    <lineage>
        <taxon>Bacteria</taxon>
        <taxon>Bacillati</taxon>
        <taxon>Bacillota</taxon>
        <taxon>Clostridia</taxon>
        <taxon>Peptostreptococcales</taxon>
        <taxon>Anaerovoracaceae</taxon>
        <taxon>Anoxybacterium</taxon>
    </lineage>
</organism>
<protein>
    <submittedName>
        <fullName evidence="1">PTS beta-glucoside transporter subunit IIBCA</fullName>
    </submittedName>
</protein>
<reference evidence="1" key="1">
    <citation type="submission" date="2019-08" db="EMBL/GenBank/DDBJ databases">
        <title>Genome sequence of Clostridiales bacterium MT110.</title>
        <authorList>
            <person name="Cao J."/>
        </authorList>
    </citation>
    <scope>NUCLEOTIDE SEQUENCE</scope>
    <source>
        <strain evidence="1">MT110</strain>
    </source>
</reference>
<dbReference type="Proteomes" id="UP000594014">
    <property type="component" value="Chromosome"/>
</dbReference>
<gene>
    <name evidence="1" type="ORF">FRZ06_20690</name>
</gene>
<evidence type="ECO:0000313" key="1">
    <source>
        <dbReference type="EMBL" id="QOX65600.1"/>
    </source>
</evidence>
<proteinExistence type="predicted"/>
<name>A0ACD1AGW5_9FIRM</name>
<sequence length="652" mass="70666">MIFDVGYTRNKRRSKMAKYTDLVAFIIKNVGDKDNVISVSHCMTRLRFKLKDYSLVDEKNIISNSKITTAQKAGGEYQVVVGTIVEGVYTELIASLGLKEEELQKDEKDKSILNKVIQIITKSITPVLGILMASGLIQGLLALMVACGALEPTDGAYVILSVMGNALFTFFPIFLGYTSAKAFRMDGFVGMAIGACLVFPTILTSLTAGDPLFTLFSNSILETPVYKTFFGIPIIFPTTGYTSTVVPIIVAMYFTSKFERFLKKHIPDIVAFTLVPFLSIAVCVPLTILAIGPIANILSLLVTAAITYLNSLSPVITSLVVGIVYQPLVILGLHWPLITVGITNMGALGYDYIIPMIFTASFTQTAVVLAVYLKTKDRTVKNVCIPAMISGCFCIIEPAIYGVTLPVKKRFAFSIIGATVGAIIISIFGAKMYAVSVGVLGTVAFINPNGDMSGFFVAIIAIIISMTIAFLLTFIFFNEQNSQISLAAGKKPFAQNTVASPFKGKTIKLENLEDASFSKGVLGKGIAILPAEGRAVAPCDGIVTALFPTGHAIAITSDDGCEILIHVGLDTVRLNGKYFTKKVQQGAKIKKGDVLVEFDIEGITKEGYSLVSPIIITNTDDYFDIIETMKEDVDYFDQLIRVVSKENEFVNQ</sequence>
<dbReference type="EMBL" id="CP042469">
    <property type="protein sequence ID" value="QOX65600.1"/>
    <property type="molecule type" value="Genomic_DNA"/>
</dbReference>
<accession>A0ACD1AGW5</accession>
<keyword evidence="2" id="KW-1185">Reference proteome</keyword>
<evidence type="ECO:0000313" key="2">
    <source>
        <dbReference type="Proteomes" id="UP000594014"/>
    </source>
</evidence>